<dbReference type="InterPro" id="IPR002885">
    <property type="entry name" value="PPR_rpt"/>
</dbReference>
<dbReference type="PROSITE" id="PS51375">
    <property type="entry name" value="PPR"/>
    <property type="match status" value="1"/>
</dbReference>
<dbReference type="Pfam" id="PF01535">
    <property type="entry name" value="PPR"/>
    <property type="match status" value="2"/>
</dbReference>
<accession>G7J719</accession>
<gene>
    <name evidence="4" type="ordered locus">MTR_3g104020</name>
</gene>
<dbReference type="PaxDb" id="3880-AES73363"/>
<proteinExistence type="inferred from homology"/>
<dbReference type="EnsemblPlants" id="AES73363">
    <property type="protein sequence ID" value="AES73363"/>
    <property type="gene ID" value="MTR_3g104020"/>
</dbReference>
<keyword evidence="6" id="KW-1185">Reference proteome</keyword>
<evidence type="ECO:0000256" key="1">
    <source>
        <dbReference type="ARBA" id="ARBA00007626"/>
    </source>
</evidence>
<dbReference type="Proteomes" id="UP000002051">
    <property type="component" value="Chromosome 3"/>
</dbReference>
<dbReference type="PANTHER" id="PTHR47938">
    <property type="entry name" value="RESPIRATORY COMPLEX I CHAPERONE (CIA84), PUTATIVE (AFU_ORTHOLOGUE AFUA_2G06020)-RELATED"/>
    <property type="match status" value="1"/>
</dbReference>
<feature type="repeat" description="PPR" evidence="3">
    <location>
        <begin position="123"/>
        <end position="157"/>
    </location>
</feature>
<evidence type="ECO:0000313" key="5">
    <source>
        <dbReference type="EnsemblPlants" id="AES73363"/>
    </source>
</evidence>
<evidence type="ECO:0000313" key="6">
    <source>
        <dbReference type="Proteomes" id="UP000002051"/>
    </source>
</evidence>
<dbReference type="Gene3D" id="1.25.40.10">
    <property type="entry name" value="Tetratricopeptide repeat domain"/>
    <property type="match status" value="2"/>
</dbReference>
<reference evidence="4 6" key="2">
    <citation type="journal article" date="2014" name="BMC Genomics">
        <title>An improved genome release (version Mt4.0) for the model legume Medicago truncatula.</title>
        <authorList>
            <person name="Tang H."/>
            <person name="Krishnakumar V."/>
            <person name="Bidwell S."/>
            <person name="Rosen B."/>
            <person name="Chan A."/>
            <person name="Zhou S."/>
            <person name="Gentzbittel L."/>
            <person name="Childs K.L."/>
            <person name="Yandell M."/>
            <person name="Gundlach H."/>
            <person name="Mayer K.F."/>
            <person name="Schwartz D.C."/>
            <person name="Town C.D."/>
        </authorList>
    </citation>
    <scope>GENOME REANNOTATION</scope>
    <source>
        <strain evidence="5 6">cv. Jemalong A17</strain>
    </source>
</reference>
<dbReference type="NCBIfam" id="TIGR00756">
    <property type="entry name" value="PPR"/>
    <property type="match status" value="1"/>
</dbReference>
<evidence type="ECO:0000256" key="3">
    <source>
        <dbReference type="PROSITE-ProRule" id="PRU00708"/>
    </source>
</evidence>
<keyword evidence="2" id="KW-0677">Repeat</keyword>
<protein>
    <submittedName>
        <fullName evidence="4">PPR superfamily protein</fullName>
    </submittedName>
</protein>
<dbReference type="PANTHER" id="PTHR47938:SF7">
    <property type="entry name" value="PENTACOTRIPEPTIDE-REPEAT REGION OF PRORP DOMAIN-CONTAINING PROTEIN"/>
    <property type="match status" value="1"/>
</dbReference>
<dbReference type="InterPro" id="IPR011990">
    <property type="entry name" value="TPR-like_helical_dom_sf"/>
</dbReference>
<reference evidence="5" key="3">
    <citation type="submission" date="2015-04" db="UniProtKB">
        <authorList>
            <consortium name="EnsemblPlants"/>
        </authorList>
    </citation>
    <scope>IDENTIFICATION</scope>
    <source>
        <strain evidence="5">cv. Jemalong A17</strain>
    </source>
</reference>
<dbReference type="HOGENOM" id="CLU_002706_49_0_1"/>
<dbReference type="eggNOG" id="KOG4197">
    <property type="taxonomic scope" value="Eukaryota"/>
</dbReference>
<comment type="similarity">
    <text evidence="1">Belongs to the PPR family. P subfamily.</text>
</comment>
<organism evidence="4 6">
    <name type="scientific">Medicago truncatula</name>
    <name type="common">Barrel medic</name>
    <name type="synonym">Medicago tribuloides</name>
    <dbReference type="NCBI Taxonomy" id="3880"/>
    <lineage>
        <taxon>Eukaryota</taxon>
        <taxon>Viridiplantae</taxon>
        <taxon>Streptophyta</taxon>
        <taxon>Embryophyta</taxon>
        <taxon>Tracheophyta</taxon>
        <taxon>Spermatophyta</taxon>
        <taxon>Magnoliopsida</taxon>
        <taxon>eudicotyledons</taxon>
        <taxon>Gunneridae</taxon>
        <taxon>Pentapetalae</taxon>
        <taxon>rosids</taxon>
        <taxon>fabids</taxon>
        <taxon>Fabales</taxon>
        <taxon>Fabaceae</taxon>
        <taxon>Papilionoideae</taxon>
        <taxon>50 kb inversion clade</taxon>
        <taxon>NPAAA clade</taxon>
        <taxon>Hologalegina</taxon>
        <taxon>IRL clade</taxon>
        <taxon>Trifolieae</taxon>
        <taxon>Medicago</taxon>
    </lineage>
</organism>
<dbReference type="AlphaFoldDB" id="G7J719"/>
<name>G7J719_MEDTR</name>
<reference evidence="4 6" key="1">
    <citation type="journal article" date="2011" name="Nature">
        <title>The Medicago genome provides insight into the evolution of rhizobial symbioses.</title>
        <authorList>
            <person name="Young N.D."/>
            <person name="Debelle F."/>
            <person name="Oldroyd G.E."/>
            <person name="Geurts R."/>
            <person name="Cannon S.B."/>
            <person name="Udvardi M.K."/>
            <person name="Benedito V.A."/>
            <person name="Mayer K.F."/>
            <person name="Gouzy J."/>
            <person name="Schoof H."/>
            <person name="Van de Peer Y."/>
            <person name="Proost S."/>
            <person name="Cook D.R."/>
            <person name="Meyers B.C."/>
            <person name="Spannagl M."/>
            <person name="Cheung F."/>
            <person name="De Mita S."/>
            <person name="Krishnakumar V."/>
            <person name="Gundlach H."/>
            <person name="Zhou S."/>
            <person name="Mudge J."/>
            <person name="Bharti A.K."/>
            <person name="Murray J.D."/>
            <person name="Naoumkina M.A."/>
            <person name="Rosen B."/>
            <person name="Silverstein K.A."/>
            <person name="Tang H."/>
            <person name="Rombauts S."/>
            <person name="Zhao P.X."/>
            <person name="Zhou P."/>
            <person name="Barbe V."/>
            <person name="Bardou P."/>
            <person name="Bechner M."/>
            <person name="Bellec A."/>
            <person name="Berger A."/>
            <person name="Berges H."/>
            <person name="Bidwell S."/>
            <person name="Bisseling T."/>
            <person name="Choisne N."/>
            <person name="Couloux A."/>
            <person name="Denny R."/>
            <person name="Deshpande S."/>
            <person name="Dai X."/>
            <person name="Doyle J.J."/>
            <person name="Dudez A.M."/>
            <person name="Farmer A.D."/>
            <person name="Fouteau S."/>
            <person name="Franken C."/>
            <person name="Gibelin C."/>
            <person name="Gish J."/>
            <person name="Goldstein S."/>
            <person name="Gonzalez A.J."/>
            <person name="Green P.J."/>
            <person name="Hallab A."/>
            <person name="Hartog M."/>
            <person name="Hua A."/>
            <person name="Humphray S.J."/>
            <person name="Jeong D.H."/>
            <person name="Jing Y."/>
            <person name="Jocker A."/>
            <person name="Kenton S.M."/>
            <person name="Kim D.J."/>
            <person name="Klee K."/>
            <person name="Lai H."/>
            <person name="Lang C."/>
            <person name="Lin S."/>
            <person name="Macmil S.L."/>
            <person name="Magdelenat G."/>
            <person name="Matthews L."/>
            <person name="McCorrison J."/>
            <person name="Monaghan E.L."/>
            <person name="Mun J.H."/>
            <person name="Najar F.Z."/>
            <person name="Nicholson C."/>
            <person name="Noirot C."/>
            <person name="O'Bleness M."/>
            <person name="Paule C.R."/>
            <person name="Poulain J."/>
            <person name="Prion F."/>
            <person name="Qin B."/>
            <person name="Qu C."/>
            <person name="Retzel E.F."/>
            <person name="Riddle C."/>
            <person name="Sallet E."/>
            <person name="Samain S."/>
            <person name="Samson N."/>
            <person name="Sanders I."/>
            <person name="Saurat O."/>
            <person name="Scarpelli C."/>
            <person name="Schiex T."/>
            <person name="Segurens B."/>
            <person name="Severin A.J."/>
            <person name="Sherrier D.J."/>
            <person name="Shi R."/>
            <person name="Sims S."/>
            <person name="Singer S.R."/>
            <person name="Sinharoy S."/>
            <person name="Sterck L."/>
            <person name="Viollet A."/>
            <person name="Wang B.B."/>
            <person name="Wang K."/>
            <person name="Wang M."/>
            <person name="Wang X."/>
            <person name="Warfsmann J."/>
            <person name="Weissenbach J."/>
            <person name="White D.D."/>
            <person name="White J.D."/>
            <person name="Wiley G.B."/>
            <person name="Wincker P."/>
            <person name="Xing Y."/>
            <person name="Yang L."/>
            <person name="Yao Z."/>
            <person name="Ying F."/>
            <person name="Zhai J."/>
            <person name="Zhou L."/>
            <person name="Zuber A."/>
            <person name="Denarie J."/>
            <person name="Dixon R.A."/>
            <person name="May G.D."/>
            <person name="Schwartz D.C."/>
            <person name="Rogers J."/>
            <person name="Quetier F."/>
            <person name="Town C.D."/>
            <person name="Roe B.A."/>
        </authorList>
    </citation>
    <scope>NUCLEOTIDE SEQUENCE [LARGE SCALE GENOMIC DNA]</scope>
    <source>
        <strain evidence="4">A17</strain>
        <strain evidence="5 6">cv. Jemalong A17</strain>
    </source>
</reference>
<sequence length="439" mass="50231">MLSMLRRRRVSISTIIPSNNKFFHPPPAPYVSLKSYPDDKKMKKKMKPLHTPRFREGDDGIMASVKAVNLATNRFNSMLGYYPISDFNSLFYSLPDIHQHRTILKLAKKFESQPPDSHYVVPDIDTCLILFTCHARSGNFSSAFFLFREIIETDHRPSTSILNDLFRSLCIRGHIYNYITLKSGFQLNDITYYLLVNGLCRIGEAQRAIHLFRQVKININCNTIALTDFYNSIILTLCKDRLVNQAYDFYSEMIVKNIPRCCLTYHYLINGYCIIGEFKQAIALLRELDASPNKIFPSAIVVPTLVTEGEVKDAKTVVAVMVKCGVKPNVASYHSVIDQLYRGDGKVNKIAQMLPTLLLDRPSLQWRMVCFVETNMECYHRSNPRLIQLTETISTAKWFWHNFMQGAGNPYAECWKPLSTSNGIEVQLTETISGFMQGA</sequence>
<evidence type="ECO:0000313" key="4">
    <source>
        <dbReference type="EMBL" id="AES73363.1"/>
    </source>
</evidence>
<dbReference type="Pfam" id="PF13041">
    <property type="entry name" value="PPR_2"/>
    <property type="match status" value="1"/>
</dbReference>
<dbReference type="EMBL" id="CM001219">
    <property type="protein sequence ID" value="AES73363.1"/>
    <property type="molecule type" value="Genomic_DNA"/>
</dbReference>
<evidence type="ECO:0000256" key="2">
    <source>
        <dbReference type="ARBA" id="ARBA00022737"/>
    </source>
</evidence>